<dbReference type="InterPro" id="IPR007542">
    <property type="entry name" value="MCP_C"/>
</dbReference>
<evidence type="ECO:0000313" key="3">
    <source>
        <dbReference type="EMBL" id="QHT32488.1"/>
    </source>
</evidence>
<evidence type="ECO:0008006" key="4">
    <source>
        <dbReference type="Google" id="ProtNLM"/>
    </source>
</evidence>
<dbReference type="GO" id="GO:0005198">
    <property type="term" value="F:structural molecule activity"/>
    <property type="evidence" value="ECO:0007669"/>
    <property type="project" value="InterPro"/>
</dbReference>
<evidence type="ECO:0000259" key="1">
    <source>
        <dbReference type="Pfam" id="PF04451"/>
    </source>
</evidence>
<dbReference type="AlphaFoldDB" id="A0A6C0EU06"/>
<organism evidence="3">
    <name type="scientific">viral metagenome</name>
    <dbReference type="NCBI Taxonomy" id="1070528"/>
    <lineage>
        <taxon>unclassified sequences</taxon>
        <taxon>metagenomes</taxon>
        <taxon>organismal metagenomes</taxon>
    </lineage>
</organism>
<sequence>MAGGLMQLVATGAQDIILTGNPSKTFFKSTYAKYTNFGMQKFVVNFEGSKTLRLSEESYFTFKIPRYADLLMDCYLSVELPNIFSPIMPPQQINPDCSNADDGRWIPYQFKWIENIGAKMISKIEITCGNQTLQEFSGDYLLAAVQRDFTAEKKALFDKMTGNVPELNDPGNAGTRVNSYPNAYYTPNPAGAEPSIRGRILYIPLNAWFGLKTQMAFPLVSLQYNELHINITMRPIQELFQIRDVLDSDPLNDYPYVAPNFNKYYMQFYRFLQTPPDVSLAVGSYVDTRTLWNSNIHLNCTYGFLSNEESRLFALQEQKYLIKQVKENVFYNVTGANKVELDSFGMVANYMFYFQRSDANLRNEWSNYTNWPYNYMPNDLTQAPTTGPPNETYPVIRYDASCNPHNVLIGPGVDVNGHLTCWMLTGDYNFENQKDILVTMALLLDGQYRENTQPGGVYNFIEKYVRTNGNAPDGLCCYNFCMNTSPFDLQPSGAINMSRFTTIEFELTTIVPPLDPLAQSMVICDPATGQIVGINKPTWRIYDYNYNLVVFEERINMITFVGGNAGLTYAT</sequence>
<name>A0A6C0EU06_9ZZZZ</name>
<proteinExistence type="predicted"/>
<dbReference type="Gene3D" id="2.70.9.20">
    <property type="entry name" value="Major capsid protein Vp54"/>
    <property type="match status" value="1"/>
</dbReference>
<feature type="domain" description="Major capsid protein C-terminal" evidence="1">
    <location>
        <begin position="309"/>
        <end position="510"/>
    </location>
</feature>
<evidence type="ECO:0000259" key="2">
    <source>
        <dbReference type="Pfam" id="PF16903"/>
    </source>
</evidence>
<accession>A0A6C0EU06</accession>
<dbReference type="InterPro" id="IPR031654">
    <property type="entry name" value="Capsid_N"/>
</dbReference>
<dbReference type="InterPro" id="IPR038519">
    <property type="entry name" value="MCP_C_sf"/>
</dbReference>
<dbReference type="InterPro" id="IPR016112">
    <property type="entry name" value="VP_dsDNA_II"/>
</dbReference>
<dbReference type="Pfam" id="PF04451">
    <property type="entry name" value="Capsid_NCLDV"/>
    <property type="match status" value="1"/>
</dbReference>
<feature type="domain" description="Major capsid protein N-terminal" evidence="2">
    <location>
        <begin position="25"/>
        <end position="249"/>
    </location>
</feature>
<dbReference type="Gene3D" id="2.70.9.10">
    <property type="entry name" value="Adenovirus Type 2 Hexon, domain 4"/>
    <property type="match status" value="1"/>
</dbReference>
<protein>
    <recommendedName>
        <fullName evidence="4">Major capsid protein N-terminal domain-containing protein</fullName>
    </recommendedName>
</protein>
<reference evidence="3" key="1">
    <citation type="journal article" date="2020" name="Nature">
        <title>Giant virus diversity and host interactions through global metagenomics.</title>
        <authorList>
            <person name="Schulz F."/>
            <person name="Roux S."/>
            <person name="Paez-Espino D."/>
            <person name="Jungbluth S."/>
            <person name="Walsh D.A."/>
            <person name="Denef V.J."/>
            <person name="McMahon K.D."/>
            <person name="Konstantinidis K.T."/>
            <person name="Eloe-Fadrosh E.A."/>
            <person name="Kyrpides N.C."/>
            <person name="Woyke T."/>
        </authorList>
    </citation>
    <scope>NUCLEOTIDE SEQUENCE</scope>
    <source>
        <strain evidence="3">GVMAG-M-3300009161-30</strain>
    </source>
</reference>
<dbReference type="Pfam" id="PF16903">
    <property type="entry name" value="Capsid_N"/>
    <property type="match status" value="1"/>
</dbReference>
<dbReference type="EMBL" id="MN738944">
    <property type="protein sequence ID" value="QHT32488.1"/>
    <property type="molecule type" value="Genomic_DNA"/>
</dbReference>
<dbReference type="SUPFAM" id="SSF49749">
    <property type="entry name" value="Group II dsDNA viruses VP"/>
    <property type="match status" value="2"/>
</dbReference>